<evidence type="ECO:0000313" key="2">
    <source>
        <dbReference type="EMBL" id="MBS9479150.1"/>
    </source>
</evidence>
<accession>A0ABS5RCU6</accession>
<gene>
    <name evidence="2" type="ORF">KIP89_18740</name>
</gene>
<evidence type="ECO:0000313" key="3">
    <source>
        <dbReference type="Proteomes" id="UP001166585"/>
    </source>
</evidence>
<name>A0ABS5RCU6_9HYPH</name>
<comment type="caution">
    <text evidence="2">The sequence shown here is derived from an EMBL/GenBank/DDBJ whole genome shotgun (WGS) entry which is preliminary data.</text>
</comment>
<organism evidence="2 3">
    <name type="scientific">Ancylobacter radicis</name>
    <dbReference type="NCBI Taxonomy" id="2836179"/>
    <lineage>
        <taxon>Bacteria</taxon>
        <taxon>Pseudomonadati</taxon>
        <taxon>Pseudomonadota</taxon>
        <taxon>Alphaproteobacteria</taxon>
        <taxon>Hyphomicrobiales</taxon>
        <taxon>Xanthobacteraceae</taxon>
        <taxon>Ancylobacter</taxon>
    </lineage>
</organism>
<keyword evidence="3" id="KW-1185">Reference proteome</keyword>
<dbReference type="EMBL" id="JAHCQH010000023">
    <property type="protein sequence ID" value="MBS9479150.1"/>
    <property type="molecule type" value="Genomic_DNA"/>
</dbReference>
<evidence type="ECO:0000256" key="1">
    <source>
        <dbReference type="SAM" id="MobiDB-lite"/>
    </source>
</evidence>
<reference evidence="2" key="1">
    <citation type="submission" date="2021-05" db="EMBL/GenBank/DDBJ databases">
        <authorList>
            <person name="Sun Q."/>
            <person name="Inoue M."/>
        </authorList>
    </citation>
    <scope>NUCLEOTIDE SEQUENCE</scope>
    <source>
        <strain evidence="2">VKM B-3255</strain>
    </source>
</reference>
<protein>
    <submittedName>
        <fullName evidence="2">Uncharacterized protein</fullName>
    </submittedName>
</protein>
<sequence length="89" mass="10022">MHLNLLEKDATHPIDLVVEGSRMNPALVLRAGQALRSAHSDVRLDYELMREVLMEVIRTRIAELDEKLVGSQGGNKPIERLQYGDQTEA</sequence>
<dbReference type="Proteomes" id="UP001166585">
    <property type="component" value="Unassembled WGS sequence"/>
</dbReference>
<feature type="region of interest" description="Disordered" evidence="1">
    <location>
        <begin position="69"/>
        <end position="89"/>
    </location>
</feature>
<proteinExistence type="predicted"/>